<evidence type="ECO:0000313" key="3">
    <source>
        <dbReference type="Proteomes" id="UP001056426"/>
    </source>
</evidence>
<dbReference type="AlphaFoldDB" id="A0A9J6ZRP9"/>
<keyword evidence="3" id="KW-1185">Reference proteome</keyword>
<dbReference type="KEGG" id="alkq:M9189_04555"/>
<reference evidence="2" key="2">
    <citation type="submission" date="2022-06" db="EMBL/GenBank/DDBJ databases">
        <title>Xiashengella guii gen. nov. sp. nov., a bacterium isolated form anaerobic digestion tank.</title>
        <authorList>
            <person name="Huang H."/>
        </authorList>
    </citation>
    <scope>NUCLEOTIDE SEQUENCE</scope>
    <source>
        <strain evidence="2">Ai-910</strain>
    </source>
</reference>
<evidence type="ECO:0000313" key="2">
    <source>
        <dbReference type="EMBL" id="URW80620.1"/>
    </source>
</evidence>
<reference evidence="2" key="1">
    <citation type="submission" date="2022-05" db="EMBL/GenBank/DDBJ databases">
        <authorList>
            <person name="Sun X."/>
        </authorList>
    </citation>
    <scope>NUCLEOTIDE SEQUENCE</scope>
    <source>
        <strain evidence="2">Ai-910</strain>
    </source>
</reference>
<name>A0A9J6ZRP9_9BACT</name>
<protein>
    <submittedName>
        <fullName evidence="2">Uncharacterized protein</fullName>
    </submittedName>
</protein>
<keyword evidence="1" id="KW-0732">Signal</keyword>
<proteinExistence type="predicted"/>
<dbReference type="RefSeq" id="WP_250724970.1">
    <property type="nucleotide sequence ID" value="NZ_CP098400.1"/>
</dbReference>
<accession>A0A9J6ZRP9</accession>
<gene>
    <name evidence="2" type="ORF">M9189_04555</name>
</gene>
<dbReference type="EMBL" id="CP098400">
    <property type="protein sequence ID" value="URW80620.1"/>
    <property type="molecule type" value="Genomic_DNA"/>
</dbReference>
<feature type="chain" id="PRO_5039910892" evidence="1">
    <location>
        <begin position="20"/>
        <end position="156"/>
    </location>
</feature>
<dbReference type="Proteomes" id="UP001056426">
    <property type="component" value="Chromosome"/>
</dbReference>
<sequence>MKRIYIVLLLILSVCNVKAQSGACDFQFSVTNKNSIVYNSECLLSHNQYLIQNVDLKFDETSVKVRLTQSPTGWTYNDVSDPGSGSGLEILSKNSEQIEVFVGNKATVNDYSGSFTLVITYANESERMIIYLTVAYTQKYGFSNPVTDDRIDFKFY</sequence>
<evidence type="ECO:0000256" key="1">
    <source>
        <dbReference type="SAM" id="SignalP"/>
    </source>
</evidence>
<organism evidence="2 3">
    <name type="scientific">Xiashengella succiniciproducens</name>
    <dbReference type="NCBI Taxonomy" id="2949635"/>
    <lineage>
        <taxon>Bacteria</taxon>
        <taxon>Pseudomonadati</taxon>
        <taxon>Bacteroidota</taxon>
        <taxon>Bacteroidia</taxon>
        <taxon>Marinilabiliales</taxon>
        <taxon>Marinilabiliaceae</taxon>
        <taxon>Xiashengella</taxon>
    </lineage>
</organism>
<feature type="signal peptide" evidence="1">
    <location>
        <begin position="1"/>
        <end position="19"/>
    </location>
</feature>